<keyword evidence="3" id="KW-1185">Reference proteome</keyword>
<evidence type="ECO:0000313" key="3">
    <source>
        <dbReference type="Proteomes" id="UP000078540"/>
    </source>
</evidence>
<dbReference type="EMBL" id="KQ976409">
    <property type="protein sequence ID" value="KYM90962.1"/>
    <property type="molecule type" value="Genomic_DNA"/>
</dbReference>
<sequence>MAKNIGSILLLTFALSFVRADEYERQWNTPPELIPESIVKILDNEESQMRLLSLIPVTATVSLTGENNNAHSVSLDASLDGISFSESKIHDRPTGYETDGSSVSVSKSTTVSAGLSGISTAAAEAYNNGNNAKTESHSLSFGQSTATSFGTIENGQAITGAASSTGLSQSFTIGDNRRQFSQVGAVNMQYPTWSNIGPNNGYIDQRFKRPTLTISNIDPNNGYNDQRFNRPTLIISKPWDETNRPTLNIDVSDTSRQEQKPTIHIHKWQPNRRISRPDFSIKHQLHDIRNDRNHGSISLRIENKNFKQEYSGSDLISDLAQTVDKLFDIV</sequence>
<keyword evidence="1" id="KW-0732">Signal</keyword>
<proteinExistence type="predicted"/>
<feature type="chain" id="PRO_5008269660" evidence="1">
    <location>
        <begin position="21"/>
        <end position="330"/>
    </location>
</feature>
<accession>A0A195BT40</accession>
<evidence type="ECO:0000256" key="1">
    <source>
        <dbReference type="SAM" id="SignalP"/>
    </source>
</evidence>
<feature type="signal peptide" evidence="1">
    <location>
        <begin position="1"/>
        <end position="20"/>
    </location>
</feature>
<dbReference type="AlphaFoldDB" id="A0A195BT40"/>
<name>A0A195BT40_9HYME</name>
<reference evidence="2 3" key="1">
    <citation type="submission" date="2015-09" db="EMBL/GenBank/DDBJ databases">
        <title>Atta colombica WGS genome.</title>
        <authorList>
            <person name="Nygaard S."/>
            <person name="Hu H."/>
            <person name="Boomsma J."/>
            <person name="Zhang G."/>
        </authorList>
    </citation>
    <scope>NUCLEOTIDE SEQUENCE [LARGE SCALE GENOMIC DNA]</scope>
    <source>
        <strain evidence="2">Treedump-2</strain>
        <tissue evidence="2">Whole body</tissue>
    </source>
</reference>
<organism evidence="2 3">
    <name type="scientific">Atta colombica</name>
    <dbReference type="NCBI Taxonomy" id="520822"/>
    <lineage>
        <taxon>Eukaryota</taxon>
        <taxon>Metazoa</taxon>
        <taxon>Ecdysozoa</taxon>
        <taxon>Arthropoda</taxon>
        <taxon>Hexapoda</taxon>
        <taxon>Insecta</taxon>
        <taxon>Pterygota</taxon>
        <taxon>Neoptera</taxon>
        <taxon>Endopterygota</taxon>
        <taxon>Hymenoptera</taxon>
        <taxon>Apocrita</taxon>
        <taxon>Aculeata</taxon>
        <taxon>Formicoidea</taxon>
        <taxon>Formicidae</taxon>
        <taxon>Myrmicinae</taxon>
        <taxon>Atta</taxon>
    </lineage>
</organism>
<dbReference type="Proteomes" id="UP000078540">
    <property type="component" value="Unassembled WGS sequence"/>
</dbReference>
<gene>
    <name evidence="2" type="ORF">ALC53_01728</name>
</gene>
<protein>
    <submittedName>
        <fullName evidence="2">Uncharacterized protein</fullName>
    </submittedName>
</protein>
<evidence type="ECO:0000313" key="2">
    <source>
        <dbReference type="EMBL" id="KYM90962.1"/>
    </source>
</evidence>
<dbReference type="OrthoDB" id="7552368at2759"/>
<dbReference type="KEGG" id="acoc:108694050"/>